<protein>
    <submittedName>
        <fullName evidence="1">Uncharacterized protein</fullName>
    </submittedName>
</protein>
<sequence length="82" mass="8797">MGVWFIYRLVFDGITRTHSDVMALIRGQNGAVLPPSPPTPPVSPGDSALVVKVLQWVIDQVSSFTVRISRRLSIGLAGHASG</sequence>
<dbReference type="AlphaFoldDB" id="A0A9K3GSA0"/>
<gene>
    <name evidence="1" type="ORF">KIPB_016307</name>
</gene>
<dbReference type="Proteomes" id="UP000265618">
    <property type="component" value="Unassembled WGS sequence"/>
</dbReference>
<feature type="non-terminal residue" evidence="1">
    <location>
        <position position="1"/>
    </location>
</feature>
<organism evidence="1 2">
    <name type="scientific">Kipferlia bialata</name>
    <dbReference type="NCBI Taxonomy" id="797122"/>
    <lineage>
        <taxon>Eukaryota</taxon>
        <taxon>Metamonada</taxon>
        <taxon>Carpediemonas-like organisms</taxon>
        <taxon>Kipferlia</taxon>
    </lineage>
</organism>
<name>A0A9K3GSA0_9EUKA</name>
<reference evidence="1 2" key="1">
    <citation type="journal article" date="2018" name="PLoS ONE">
        <title>The draft genome of Kipferlia bialata reveals reductive genome evolution in fornicate parasites.</title>
        <authorList>
            <person name="Tanifuji G."/>
            <person name="Takabayashi S."/>
            <person name="Kume K."/>
            <person name="Takagi M."/>
            <person name="Nakayama T."/>
            <person name="Kamikawa R."/>
            <person name="Inagaki Y."/>
            <person name="Hashimoto T."/>
        </authorList>
    </citation>
    <scope>NUCLEOTIDE SEQUENCE [LARGE SCALE GENOMIC DNA]</scope>
    <source>
        <strain evidence="1">NY0173</strain>
    </source>
</reference>
<dbReference type="EMBL" id="BDIP01009851">
    <property type="protein sequence ID" value="GIQ92501.1"/>
    <property type="molecule type" value="Genomic_DNA"/>
</dbReference>
<comment type="caution">
    <text evidence="1">The sequence shown here is derived from an EMBL/GenBank/DDBJ whole genome shotgun (WGS) entry which is preliminary data.</text>
</comment>
<evidence type="ECO:0000313" key="1">
    <source>
        <dbReference type="EMBL" id="GIQ92501.1"/>
    </source>
</evidence>
<keyword evidence="2" id="KW-1185">Reference proteome</keyword>
<evidence type="ECO:0000313" key="2">
    <source>
        <dbReference type="Proteomes" id="UP000265618"/>
    </source>
</evidence>
<proteinExistence type="predicted"/>
<accession>A0A9K3GSA0</accession>